<comment type="caution">
    <text evidence="8">The sequence shown here is derived from an EMBL/GenBank/DDBJ whole genome shotgun (WGS) entry which is preliminary data.</text>
</comment>
<dbReference type="EMBL" id="BJVF01000001">
    <property type="protein sequence ID" value="GEL09609.1"/>
    <property type="molecule type" value="Genomic_DNA"/>
</dbReference>
<keyword evidence="4 6" id="KW-1133">Transmembrane helix</keyword>
<dbReference type="AlphaFoldDB" id="A0A1B9DR73"/>
<feature type="transmembrane region" description="Helical" evidence="6">
    <location>
        <begin position="63"/>
        <end position="79"/>
    </location>
</feature>
<evidence type="ECO:0000256" key="2">
    <source>
        <dbReference type="ARBA" id="ARBA00022475"/>
    </source>
</evidence>
<accession>A0A1B9DR73</accession>
<evidence type="ECO:0000256" key="6">
    <source>
        <dbReference type="SAM" id="Phobius"/>
    </source>
</evidence>
<organism evidence="8 10">
    <name type="scientific">Flavobacterium glycines</name>
    <dbReference type="NCBI Taxonomy" id="551990"/>
    <lineage>
        <taxon>Bacteria</taxon>
        <taxon>Pseudomonadati</taxon>
        <taxon>Bacteroidota</taxon>
        <taxon>Flavobacteriia</taxon>
        <taxon>Flavobacteriales</taxon>
        <taxon>Flavobacteriaceae</taxon>
        <taxon>Flavobacterium</taxon>
    </lineage>
</organism>
<keyword evidence="2" id="KW-1003">Cell membrane</keyword>
<dbReference type="Proteomes" id="UP000093226">
    <property type="component" value="Unassembled WGS sequence"/>
</dbReference>
<keyword evidence="11" id="KW-1185">Reference proteome</keyword>
<dbReference type="EMBL" id="FNEO01000001">
    <property type="protein sequence ID" value="SDJ00531.1"/>
    <property type="molecule type" value="Genomic_DNA"/>
</dbReference>
<reference evidence="10" key="1">
    <citation type="submission" date="2016-03" db="EMBL/GenBank/DDBJ databases">
        <title>Draft genome sequence of Paenibacillus glacialis DSM 22343.</title>
        <authorList>
            <person name="Shin S.-K."/>
            <person name="Yi H."/>
        </authorList>
    </citation>
    <scope>NUCLEOTIDE SEQUENCE [LARGE SCALE GENOMIC DNA]</scope>
    <source>
        <strain evidence="10">NBRC 105008</strain>
    </source>
</reference>
<reference evidence="9 11" key="3">
    <citation type="submission" date="2016-10" db="EMBL/GenBank/DDBJ databases">
        <authorList>
            <person name="Varghese N."/>
            <person name="Submissions S."/>
        </authorList>
    </citation>
    <scope>NUCLEOTIDE SEQUENCE [LARGE SCALE GENOMIC DNA]</scope>
    <source>
        <strain evidence="9 11">Gm-149</strain>
    </source>
</reference>
<feature type="transmembrane region" description="Helical" evidence="6">
    <location>
        <begin position="6"/>
        <end position="25"/>
    </location>
</feature>
<dbReference type="EMBL" id="LVEO01000013">
    <property type="protein sequence ID" value="OCB72161.1"/>
    <property type="molecule type" value="Genomic_DNA"/>
</dbReference>
<dbReference type="RefSeq" id="WP_066326559.1">
    <property type="nucleotide sequence ID" value="NZ_BJVF01000001.1"/>
</dbReference>
<name>A0A1B9DR73_9FLAO</name>
<evidence type="ECO:0000313" key="9">
    <source>
        <dbReference type="EMBL" id="SDJ00531.1"/>
    </source>
</evidence>
<dbReference type="Proteomes" id="UP000321579">
    <property type="component" value="Unassembled WGS sequence"/>
</dbReference>
<reference evidence="8" key="2">
    <citation type="submission" date="2016-03" db="EMBL/GenBank/DDBJ databases">
        <authorList>
            <person name="Ploux O."/>
        </authorList>
    </citation>
    <scope>NUCLEOTIDE SEQUENCE</scope>
    <source>
        <strain evidence="8">NBRC 105008</strain>
    </source>
</reference>
<evidence type="ECO:0000256" key="1">
    <source>
        <dbReference type="ARBA" id="ARBA00004651"/>
    </source>
</evidence>
<reference evidence="7 12" key="4">
    <citation type="submission" date="2019-07" db="EMBL/GenBank/DDBJ databases">
        <title>Whole genome shotgun sequence of Flavobacterium glycines NBRC 105008.</title>
        <authorList>
            <person name="Hosoyama A."/>
            <person name="Uohara A."/>
            <person name="Ohji S."/>
            <person name="Ichikawa N."/>
        </authorList>
    </citation>
    <scope>NUCLEOTIDE SEQUENCE [LARGE SCALE GENOMIC DNA]</scope>
    <source>
        <strain evidence="7 12">NBRC 105008</strain>
    </source>
</reference>
<proteinExistence type="predicted"/>
<feature type="transmembrane region" description="Helical" evidence="6">
    <location>
        <begin position="32"/>
        <end position="51"/>
    </location>
</feature>
<gene>
    <name evidence="8" type="ORF">FBGL_05675</name>
    <name evidence="7" type="ORF">FGL01_03480</name>
    <name evidence="9" type="ORF">SAMN05192550_1386</name>
</gene>
<dbReference type="InterPro" id="IPR005171">
    <property type="entry name" value="Cyt_c_oxidase_su4_prok"/>
</dbReference>
<evidence type="ECO:0000313" key="7">
    <source>
        <dbReference type="EMBL" id="GEL09609.1"/>
    </source>
</evidence>
<dbReference type="Pfam" id="PF03626">
    <property type="entry name" value="COX4_pro"/>
    <property type="match status" value="1"/>
</dbReference>
<comment type="subcellular location">
    <subcellularLocation>
        <location evidence="1">Cell membrane</location>
        <topology evidence="1">Multi-pass membrane protein</topology>
    </subcellularLocation>
</comment>
<evidence type="ECO:0000313" key="12">
    <source>
        <dbReference type="Proteomes" id="UP000321579"/>
    </source>
</evidence>
<protein>
    <submittedName>
        <fullName evidence="9">Cytochrome C oxidase subunit IV</fullName>
    </submittedName>
</protein>
<dbReference type="Proteomes" id="UP000182367">
    <property type="component" value="Unassembled WGS sequence"/>
</dbReference>
<evidence type="ECO:0000313" key="8">
    <source>
        <dbReference type="EMBL" id="OCB72161.1"/>
    </source>
</evidence>
<keyword evidence="3 6" id="KW-0812">Transmembrane</keyword>
<evidence type="ECO:0000256" key="4">
    <source>
        <dbReference type="ARBA" id="ARBA00022989"/>
    </source>
</evidence>
<dbReference type="GO" id="GO:0005886">
    <property type="term" value="C:plasma membrane"/>
    <property type="evidence" value="ECO:0007669"/>
    <property type="project" value="UniProtKB-SubCell"/>
</dbReference>
<evidence type="ECO:0000313" key="10">
    <source>
        <dbReference type="Proteomes" id="UP000093226"/>
    </source>
</evidence>
<keyword evidence="5 6" id="KW-0472">Membrane</keyword>
<evidence type="ECO:0000256" key="5">
    <source>
        <dbReference type="ARBA" id="ARBA00023136"/>
    </source>
</evidence>
<evidence type="ECO:0000256" key="3">
    <source>
        <dbReference type="ARBA" id="ARBA00022692"/>
    </source>
</evidence>
<dbReference type="STRING" id="551990.SAMN05192550_1386"/>
<evidence type="ECO:0000313" key="11">
    <source>
        <dbReference type="Proteomes" id="UP000182367"/>
    </source>
</evidence>
<sequence>MKKSLVFTYGLLIVLTLVTALISNADLFSDDIILLILFFSSIKFLLVAFQFMELKKANPFWKYSLSLVLGVLVLVIFLMK</sequence>